<dbReference type="Pfam" id="PF02910">
    <property type="entry name" value="Succ_DH_flav_C"/>
    <property type="match status" value="1"/>
</dbReference>
<keyword evidence="16" id="KW-1185">Reference proteome</keyword>
<dbReference type="SUPFAM" id="SSF51905">
    <property type="entry name" value="FAD/NAD(P)-binding domain"/>
    <property type="match status" value="1"/>
</dbReference>
<dbReference type="PANTHER" id="PTHR42716">
    <property type="entry name" value="L-ASPARTATE OXIDASE"/>
    <property type="match status" value="1"/>
</dbReference>
<gene>
    <name evidence="15" type="primary">nadB</name>
    <name evidence="15" type="ORF">HLVA_15760</name>
</gene>
<evidence type="ECO:0000259" key="13">
    <source>
        <dbReference type="Pfam" id="PF00890"/>
    </source>
</evidence>
<dbReference type="InterPro" id="IPR027477">
    <property type="entry name" value="Succ_DH/fumarate_Rdtase_cat_sf"/>
</dbReference>
<name>A0AAU9DHJ2_9FUSO</name>
<feature type="domain" description="FAD-dependent oxidoreductase 2 FAD-binding" evidence="13">
    <location>
        <begin position="26"/>
        <end position="391"/>
    </location>
</feature>
<comment type="cofactor">
    <cofactor evidence="1 11">
        <name>FAD</name>
        <dbReference type="ChEBI" id="CHEBI:57692"/>
    </cofactor>
</comment>
<evidence type="ECO:0000256" key="9">
    <source>
        <dbReference type="ARBA" id="ARBA00048305"/>
    </source>
</evidence>
<protein>
    <recommendedName>
        <fullName evidence="4 10">L-aspartate oxidase</fullName>
        <ecNumber evidence="4 10">1.4.3.16</ecNumber>
    </recommendedName>
</protein>
<comment type="similarity">
    <text evidence="3 11">Belongs to the FAD-dependent oxidoreductase 2 family. NadB subfamily.</text>
</comment>
<dbReference type="Pfam" id="PF00890">
    <property type="entry name" value="FAD_binding_2"/>
    <property type="match status" value="1"/>
</dbReference>
<evidence type="ECO:0000313" key="16">
    <source>
        <dbReference type="Proteomes" id="UP001321582"/>
    </source>
</evidence>
<comment type="catalytic activity">
    <reaction evidence="9">
        <text>L-aspartate + O2 = iminosuccinate + H2O2</text>
        <dbReference type="Rhea" id="RHEA:25876"/>
        <dbReference type="ChEBI" id="CHEBI:15379"/>
        <dbReference type="ChEBI" id="CHEBI:16240"/>
        <dbReference type="ChEBI" id="CHEBI:29991"/>
        <dbReference type="ChEBI" id="CHEBI:77875"/>
        <dbReference type="EC" id="1.4.3.16"/>
    </reaction>
    <physiologicalReaction direction="left-to-right" evidence="9">
        <dbReference type="Rhea" id="RHEA:25877"/>
    </physiologicalReaction>
</comment>
<dbReference type="AlphaFoldDB" id="A0AAU9DHJ2"/>
<evidence type="ECO:0000256" key="8">
    <source>
        <dbReference type="ARBA" id="ARBA00023002"/>
    </source>
</evidence>
<evidence type="ECO:0000256" key="2">
    <source>
        <dbReference type="ARBA" id="ARBA00004950"/>
    </source>
</evidence>
<dbReference type="GO" id="GO:0034628">
    <property type="term" value="P:'de novo' NAD+ biosynthetic process from L-aspartate"/>
    <property type="evidence" value="ECO:0007669"/>
    <property type="project" value="TreeGrafter"/>
</dbReference>
<evidence type="ECO:0000256" key="7">
    <source>
        <dbReference type="ARBA" id="ARBA00022827"/>
    </source>
</evidence>
<evidence type="ECO:0000256" key="3">
    <source>
        <dbReference type="ARBA" id="ARBA00008562"/>
    </source>
</evidence>
<keyword evidence="7 11" id="KW-0274">FAD</keyword>
<dbReference type="PRINTS" id="PR00368">
    <property type="entry name" value="FADPNR"/>
</dbReference>
<dbReference type="GO" id="GO:0005737">
    <property type="term" value="C:cytoplasm"/>
    <property type="evidence" value="ECO:0007669"/>
    <property type="project" value="UniProtKB-SubCell"/>
</dbReference>
<evidence type="ECO:0000256" key="12">
    <source>
        <dbReference type="SAM" id="Coils"/>
    </source>
</evidence>
<keyword evidence="6 11" id="KW-0662">Pyridine nucleotide biosynthesis</keyword>
<organism evidence="15 16">
    <name type="scientific">Haliovirga abyssi</name>
    <dbReference type="NCBI Taxonomy" id="2996794"/>
    <lineage>
        <taxon>Bacteria</taxon>
        <taxon>Fusobacteriati</taxon>
        <taxon>Fusobacteriota</taxon>
        <taxon>Fusobacteriia</taxon>
        <taxon>Fusobacteriales</taxon>
        <taxon>Haliovirgaceae</taxon>
        <taxon>Haliovirga</taxon>
    </lineage>
</organism>
<keyword evidence="12" id="KW-0175">Coiled coil</keyword>
<dbReference type="InterPro" id="IPR005288">
    <property type="entry name" value="NadB"/>
</dbReference>
<comment type="function">
    <text evidence="11">Catalyzes the oxidation of L-aspartate to iminoaspartate.</text>
</comment>
<accession>A0AAU9DHJ2</accession>
<evidence type="ECO:0000256" key="6">
    <source>
        <dbReference type="ARBA" id="ARBA00022642"/>
    </source>
</evidence>
<dbReference type="InterPro" id="IPR015939">
    <property type="entry name" value="Fum_Rdtase/Succ_DH_flav-like_C"/>
</dbReference>
<dbReference type="Gene3D" id="3.50.50.60">
    <property type="entry name" value="FAD/NAD(P)-binding domain"/>
    <property type="match status" value="1"/>
</dbReference>
<keyword evidence="8 11" id="KW-0560">Oxidoreductase</keyword>
<reference evidence="15 16" key="1">
    <citation type="submission" date="2022-11" db="EMBL/GenBank/DDBJ databases">
        <title>Haliovirga abyssi gen. nov., sp. nov., a mesophilic fermentative bacterium isolated from the Iheya North hydrothermal field and the proposal of Haliovirgaceae fam. nov.</title>
        <authorList>
            <person name="Miyazaki U."/>
            <person name="Tame A."/>
            <person name="Miyazaki J."/>
            <person name="Takai K."/>
            <person name="Sawayama S."/>
            <person name="Kitajima M."/>
            <person name="Okamoto A."/>
            <person name="Nakagawa S."/>
        </authorList>
    </citation>
    <scope>NUCLEOTIDE SEQUENCE [LARGE SCALE GENOMIC DNA]</scope>
    <source>
        <strain evidence="15 16">IC12</strain>
    </source>
</reference>
<evidence type="ECO:0000256" key="1">
    <source>
        <dbReference type="ARBA" id="ARBA00001974"/>
    </source>
</evidence>
<dbReference type="Proteomes" id="UP001321582">
    <property type="component" value="Chromosome"/>
</dbReference>
<feature type="coiled-coil region" evidence="12">
    <location>
        <begin position="427"/>
        <end position="454"/>
    </location>
</feature>
<keyword evidence="5 11" id="KW-0285">Flavoprotein</keyword>
<dbReference type="EMBL" id="AP027059">
    <property type="protein sequence ID" value="BDU51007.1"/>
    <property type="molecule type" value="Genomic_DNA"/>
</dbReference>
<evidence type="ECO:0000256" key="10">
    <source>
        <dbReference type="NCBIfam" id="TIGR00551"/>
    </source>
</evidence>
<sequence>MRIIDELNPINFVDIEKIEVEKKEFIVIGTGISGLRAALEISKKSKVTLITKSEMIETNTNYAQGGVAVVFSEDDTFELHKQDTLYAGAGLCIEKAVDVLVEEGPLRVKELININTNFDKNDKGEINLTREAAHSKFRILHAGDTTGAEIERALTEEVKKQKNIEILEYNFLLDIIDKNSCLVHDIKKDEMKLFSFKGIIFATGSIGKVYKNTSNPDVATGDGLAIAYRNKVELSDIEFVQFHPTTFYKKGAPRFLISESLRGEGGILRNINGERFMAKYDSKKELAPRDVVSRSILTEMEKTNSECVYLDMTNLDKDYLYKRFPRITEFCMEYNIDIAKDYIPVSPAAHYIMGGISTDINGKTNKKEIYAVGEAARTGVHGANRLASNSLLEGLVFGKRAGEIALKEREKIKIEMKGIKFNINSKKEISSEEIEKIKENIEELMWEKVGIRREEKSLKDSLNEIGNIVEYIKQYKFKREDVVKGIELLNILTVAYLITEAALNRKESRGGHYRIDYPETLESERKHSVIIKD</sequence>
<feature type="domain" description="Fumarate reductase/succinate dehydrogenase flavoprotein-like C-terminal" evidence="14">
    <location>
        <begin position="439"/>
        <end position="523"/>
    </location>
</feature>
<dbReference type="InterPro" id="IPR036188">
    <property type="entry name" value="FAD/NAD-bd_sf"/>
</dbReference>
<dbReference type="RefSeq" id="WP_307903853.1">
    <property type="nucleotide sequence ID" value="NZ_AP027059.1"/>
</dbReference>
<dbReference type="PANTHER" id="PTHR42716:SF2">
    <property type="entry name" value="L-ASPARTATE OXIDASE, CHLOROPLASTIC"/>
    <property type="match status" value="1"/>
</dbReference>
<comment type="pathway">
    <text evidence="2 11">Cofactor biosynthesis; NAD(+) biosynthesis; iminoaspartate from L-aspartate (oxidase route): step 1/1.</text>
</comment>
<evidence type="ECO:0000256" key="4">
    <source>
        <dbReference type="ARBA" id="ARBA00012173"/>
    </source>
</evidence>
<dbReference type="Gene3D" id="3.90.700.10">
    <property type="entry name" value="Succinate dehydrogenase/fumarate reductase flavoprotein, catalytic domain"/>
    <property type="match status" value="1"/>
</dbReference>
<evidence type="ECO:0000259" key="14">
    <source>
        <dbReference type="Pfam" id="PF02910"/>
    </source>
</evidence>
<evidence type="ECO:0000313" key="15">
    <source>
        <dbReference type="EMBL" id="BDU51007.1"/>
    </source>
</evidence>
<dbReference type="FunFam" id="3.90.700.10:FF:000002">
    <property type="entry name" value="L-aspartate oxidase"/>
    <property type="match status" value="1"/>
</dbReference>
<evidence type="ECO:0000256" key="11">
    <source>
        <dbReference type="RuleBase" id="RU362049"/>
    </source>
</evidence>
<dbReference type="Gene3D" id="1.20.58.100">
    <property type="entry name" value="Fumarate reductase/succinate dehydrogenase flavoprotein-like, C-terminal domain"/>
    <property type="match status" value="1"/>
</dbReference>
<dbReference type="KEGG" id="haby:HLVA_15760"/>
<evidence type="ECO:0000256" key="5">
    <source>
        <dbReference type="ARBA" id="ARBA00022630"/>
    </source>
</evidence>
<comment type="subcellular location">
    <subcellularLocation>
        <location evidence="11">Cytoplasm</location>
    </subcellularLocation>
</comment>
<dbReference type="EC" id="1.4.3.16" evidence="4 10"/>
<dbReference type="NCBIfam" id="TIGR00551">
    <property type="entry name" value="nadB"/>
    <property type="match status" value="1"/>
</dbReference>
<dbReference type="GO" id="GO:0008734">
    <property type="term" value="F:L-aspartate oxidase activity"/>
    <property type="evidence" value="ECO:0007669"/>
    <property type="project" value="UniProtKB-UniRule"/>
</dbReference>
<dbReference type="InterPro" id="IPR037099">
    <property type="entry name" value="Fum_R/Succ_DH_flav-like_C_sf"/>
</dbReference>
<dbReference type="SUPFAM" id="SSF46977">
    <property type="entry name" value="Succinate dehydrogenase/fumarate reductase flavoprotein C-terminal domain"/>
    <property type="match status" value="1"/>
</dbReference>
<dbReference type="SUPFAM" id="SSF56425">
    <property type="entry name" value="Succinate dehydrogenase/fumarate reductase flavoprotein, catalytic domain"/>
    <property type="match status" value="1"/>
</dbReference>
<proteinExistence type="inferred from homology"/>
<dbReference type="InterPro" id="IPR003953">
    <property type="entry name" value="FAD-dep_OxRdtase_2_FAD-bd"/>
</dbReference>